<protein>
    <recommendedName>
        <fullName evidence="4">Lipoprotein</fullName>
    </recommendedName>
</protein>
<evidence type="ECO:0000313" key="2">
    <source>
        <dbReference type="EMBL" id="MDC0669614.1"/>
    </source>
</evidence>
<feature type="compositionally biased region" description="Gly residues" evidence="1">
    <location>
        <begin position="141"/>
        <end position="151"/>
    </location>
</feature>
<gene>
    <name evidence="2" type="ORF">POL58_17805</name>
</gene>
<keyword evidence="3" id="KW-1185">Reference proteome</keyword>
<sequence>MQHRIHIPALALLGLSFTGCPDDEDKPNPIVGDWSALQLDGEKFPVVYSEDSYTGIYGLRLTVEDDLAGRIDYYNVVDYDDFSYQHSFGSDLVVDASGAPKYRLEVRKDPFDGNDVDYSDTAAAATSEAYDSYGYDSSGTDGDGTGTDGYLGGGSPIRELAAPHRPILAPAEVVLTCTLEQDILTCAAEPNGPKSVVFKRKVEVEPADE</sequence>
<dbReference type="Proteomes" id="UP001217838">
    <property type="component" value="Unassembled WGS sequence"/>
</dbReference>
<reference evidence="2 3" key="1">
    <citation type="submission" date="2022-11" db="EMBL/GenBank/DDBJ databases">
        <title>Minimal conservation of predation-associated metabolite biosynthetic gene clusters underscores biosynthetic potential of Myxococcota including descriptions for ten novel species: Archangium lansinium sp. nov., Myxococcus landrumus sp. nov., Nannocystis bai.</title>
        <authorList>
            <person name="Ahearne A."/>
            <person name="Stevens C."/>
            <person name="Dowd S."/>
        </authorList>
    </citation>
    <scope>NUCLEOTIDE SEQUENCE [LARGE SCALE GENOMIC DNA]</scope>
    <source>
        <strain evidence="2 3">NCELM</strain>
    </source>
</reference>
<dbReference type="PROSITE" id="PS51257">
    <property type="entry name" value="PROKAR_LIPOPROTEIN"/>
    <property type="match status" value="1"/>
</dbReference>
<evidence type="ECO:0000256" key="1">
    <source>
        <dbReference type="SAM" id="MobiDB-lite"/>
    </source>
</evidence>
<name>A0ABT5B7V5_9BACT</name>
<comment type="caution">
    <text evidence="2">The sequence shown here is derived from an EMBL/GenBank/DDBJ whole genome shotgun (WGS) entry which is preliminary data.</text>
</comment>
<dbReference type="EMBL" id="JAQNDN010000010">
    <property type="protein sequence ID" value="MDC0669614.1"/>
    <property type="molecule type" value="Genomic_DNA"/>
</dbReference>
<accession>A0ABT5B7V5</accession>
<evidence type="ECO:0000313" key="3">
    <source>
        <dbReference type="Proteomes" id="UP001217838"/>
    </source>
</evidence>
<feature type="region of interest" description="Disordered" evidence="1">
    <location>
        <begin position="131"/>
        <end position="151"/>
    </location>
</feature>
<evidence type="ECO:0008006" key="4">
    <source>
        <dbReference type="Google" id="ProtNLM"/>
    </source>
</evidence>
<organism evidence="2 3">
    <name type="scientific">Nannocystis radixulma</name>
    <dbReference type="NCBI Taxonomy" id="2995305"/>
    <lineage>
        <taxon>Bacteria</taxon>
        <taxon>Pseudomonadati</taxon>
        <taxon>Myxococcota</taxon>
        <taxon>Polyangia</taxon>
        <taxon>Nannocystales</taxon>
        <taxon>Nannocystaceae</taxon>
        <taxon>Nannocystis</taxon>
    </lineage>
</organism>
<proteinExistence type="predicted"/>
<feature type="compositionally biased region" description="Low complexity" evidence="1">
    <location>
        <begin position="131"/>
        <end position="140"/>
    </location>
</feature>
<dbReference type="RefSeq" id="WP_271999410.1">
    <property type="nucleotide sequence ID" value="NZ_JAQNDN010000010.1"/>
</dbReference>